<name>A0ABU8F8T6_9BACI</name>
<accession>A0ABU8F8T6</accession>
<evidence type="ECO:0008006" key="3">
    <source>
        <dbReference type="Google" id="ProtNLM"/>
    </source>
</evidence>
<dbReference type="RefSeq" id="WP_336498965.1">
    <property type="nucleotide sequence ID" value="NZ_JBAWSY010000019.1"/>
</dbReference>
<organism evidence="1 2">
    <name type="scientific">Psychrobacillus mangrovi</name>
    <dbReference type="NCBI Taxonomy" id="3117745"/>
    <lineage>
        <taxon>Bacteria</taxon>
        <taxon>Bacillati</taxon>
        <taxon>Bacillota</taxon>
        <taxon>Bacilli</taxon>
        <taxon>Bacillales</taxon>
        <taxon>Bacillaceae</taxon>
        <taxon>Psychrobacillus</taxon>
    </lineage>
</organism>
<sequence>MCNRKIEREHDNQEEKEIYLTEMKLDEFLGIPKEEIHRMFEQMGNREAKHKKN</sequence>
<protein>
    <recommendedName>
        <fullName evidence="3">RNA polymerase subunit sigma-70</fullName>
    </recommendedName>
</protein>
<keyword evidence="2" id="KW-1185">Reference proteome</keyword>
<comment type="caution">
    <text evidence="1">The sequence shown here is derived from an EMBL/GenBank/DDBJ whole genome shotgun (WGS) entry which is preliminary data.</text>
</comment>
<evidence type="ECO:0000313" key="1">
    <source>
        <dbReference type="EMBL" id="MEI4771419.1"/>
    </source>
</evidence>
<dbReference type="Proteomes" id="UP001364890">
    <property type="component" value="Unassembled WGS sequence"/>
</dbReference>
<gene>
    <name evidence="1" type="ORF">WAX74_17470</name>
</gene>
<dbReference type="EMBL" id="JBAWSY010000019">
    <property type="protein sequence ID" value="MEI4771419.1"/>
    <property type="molecule type" value="Genomic_DNA"/>
</dbReference>
<proteinExistence type="predicted"/>
<reference evidence="1 2" key="1">
    <citation type="submission" date="2024-01" db="EMBL/GenBank/DDBJ databases">
        <title>Seven novel Bacillus-like species.</title>
        <authorList>
            <person name="Liu G."/>
        </authorList>
    </citation>
    <scope>NUCLEOTIDE SEQUENCE [LARGE SCALE GENOMIC DNA]</scope>
    <source>
        <strain evidence="1 2">FJAT-51614</strain>
    </source>
</reference>
<evidence type="ECO:0000313" key="2">
    <source>
        <dbReference type="Proteomes" id="UP001364890"/>
    </source>
</evidence>